<evidence type="ECO:0000259" key="10">
    <source>
        <dbReference type="PROSITE" id="PS50110"/>
    </source>
</evidence>
<dbReference type="SMART" id="SM00415">
    <property type="entry name" value="HSF"/>
    <property type="match status" value="1"/>
</dbReference>
<dbReference type="SUPFAM" id="SSF52172">
    <property type="entry name" value="CheY-like"/>
    <property type="match status" value="1"/>
</dbReference>
<evidence type="ECO:0000256" key="7">
    <source>
        <dbReference type="PROSITE-ProRule" id="PRU00169"/>
    </source>
</evidence>
<evidence type="ECO:0000256" key="9">
    <source>
        <dbReference type="SAM" id="MobiDB-lite"/>
    </source>
</evidence>
<feature type="region of interest" description="Disordered" evidence="9">
    <location>
        <begin position="215"/>
        <end position="250"/>
    </location>
</feature>
<feature type="region of interest" description="Disordered" evidence="9">
    <location>
        <begin position="1"/>
        <end position="23"/>
    </location>
</feature>
<comment type="caution">
    <text evidence="11">The sequence shown here is derived from an EMBL/GenBank/DDBJ whole genome shotgun (WGS) entry which is preliminary data.</text>
</comment>
<evidence type="ECO:0000256" key="3">
    <source>
        <dbReference type="ARBA" id="ARBA00023012"/>
    </source>
</evidence>
<dbReference type="Gene3D" id="1.10.10.10">
    <property type="entry name" value="Winged helix-like DNA-binding domain superfamily/Winged helix DNA-binding domain"/>
    <property type="match status" value="1"/>
</dbReference>
<dbReference type="Gene3D" id="3.40.50.2300">
    <property type="match status" value="1"/>
</dbReference>
<evidence type="ECO:0000256" key="5">
    <source>
        <dbReference type="ARBA" id="ARBA00023242"/>
    </source>
</evidence>
<dbReference type="PIRSF" id="PIRSF002595">
    <property type="entry name" value="RR_SKN7"/>
    <property type="match status" value="1"/>
</dbReference>
<dbReference type="InterPro" id="IPR014402">
    <property type="entry name" value="Sig_transdc_resp-reg_Skn7"/>
</dbReference>
<dbReference type="SUPFAM" id="SSF46785">
    <property type="entry name" value="Winged helix' DNA-binding domain"/>
    <property type="match status" value="1"/>
</dbReference>
<dbReference type="PRINTS" id="PR00056">
    <property type="entry name" value="HSFDOMAIN"/>
</dbReference>
<dbReference type="Pfam" id="PF00447">
    <property type="entry name" value="HSF_DNA-bind"/>
    <property type="match status" value="1"/>
</dbReference>
<dbReference type="InterPro" id="IPR036388">
    <property type="entry name" value="WH-like_DNA-bd_sf"/>
</dbReference>
<evidence type="ECO:0000313" key="12">
    <source>
        <dbReference type="Proteomes" id="UP001590950"/>
    </source>
</evidence>
<keyword evidence="3" id="KW-0902">Two-component regulatory system</keyword>
<dbReference type="InterPro" id="IPR001789">
    <property type="entry name" value="Sig_transdc_resp-reg_receiver"/>
</dbReference>
<dbReference type="PROSITE" id="PS50110">
    <property type="entry name" value="RESPONSE_REGULATORY"/>
    <property type="match status" value="1"/>
</dbReference>
<gene>
    <name evidence="11" type="ORF">N7G274_002038</name>
</gene>
<keyword evidence="5 6" id="KW-0539">Nucleus</keyword>
<evidence type="ECO:0000256" key="6">
    <source>
        <dbReference type="PIRNR" id="PIRNR002595"/>
    </source>
</evidence>
<proteinExistence type="predicted"/>
<keyword evidence="8" id="KW-0175">Coiled coil</keyword>
<evidence type="ECO:0000256" key="4">
    <source>
        <dbReference type="ARBA" id="ARBA00023125"/>
    </source>
</evidence>
<dbReference type="PROSITE" id="PS00434">
    <property type="entry name" value="HSF_DOMAIN"/>
    <property type="match status" value="1"/>
</dbReference>
<feature type="compositionally biased region" description="Basic and acidic residues" evidence="9">
    <location>
        <begin position="1"/>
        <end position="11"/>
    </location>
</feature>
<dbReference type="EMBL" id="JBEFKJ010000006">
    <property type="protein sequence ID" value="KAL2045610.1"/>
    <property type="molecule type" value="Genomic_DNA"/>
</dbReference>
<feature type="region of interest" description="Disordered" evidence="9">
    <location>
        <begin position="594"/>
        <end position="625"/>
    </location>
</feature>
<dbReference type="PANTHER" id="PTHR45339">
    <property type="entry name" value="HYBRID SIGNAL TRANSDUCTION HISTIDINE KINASE J"/>
    <property type="match status" value="1"/>
</dbReference>
<dbReference type="InterPro" id="IPR000232">
    <property type="entry name" value="HSF_DNA-bd"/>
</dbReference>
<dbReference type="PANTHER" id="PTHR45339:SF1">
    <property type="entry name" value="HYBRID SIGNAL TRANSDUCTION HISTIDINE KINASE J"/>
    <property type="match status" value="1"/>
</dbReference>
<evidence type="ECO:0000256" key="8">
    <source>
        <dbReference type="SAM" id="Coils"/>
    </source>
</evidence>
<keyword evidence="6" id="KW-0805">Transcription regulation</keyword>
<sequence>MRFDDSMDRDQAMGGGGSSANSSSDFVRKLYKMLEDPSYSQVVRWGDDGGSFVVLENERFTKSILPKHFKHSNFASFVRQLNKYDFHKVRHNNEETGHSPYGSGAWEFKHPEFKANNKDSLDNIRRKAPAPRKPPQVVDEAVPTQQMDLVNTQLVATQQQLQQLQQRYEELNIHNSILTQELIGVQKTVVNHEHVMQNVMNYLHSVDARQRRDSKIGGPFANAEENAASSANADPAQQQMSPLEDEPASPLQNASKLLHEMSADVQLNYKNLEHMSEVHNRNGTISTPPPDGRHPRAPTSAGSSSSMGYAKLHGEQDAVVYPVGQTNGIDPMYSEHIHNIPYPMPSKEEIVDPRVAAPAGRKKSTQVDPGWVRAPQILLVEDDQTCRRIGSKFLYSFRCAIDSAFDGLEAVNKMNAGSKYDLVLMDIIMPNLDGVSACHLIRQFDHTPIIAMTSNIRSDDISMYFQHGMNDVLPKPFTRDGLLNMLEKHLGHLKQIPDGMEPMAQHPGASITQGSGGHSLKDESSPTQSPSTISNWQSPGQFSGISPTQAAPPHQYMHPMHSGFGQEQSPVQYQPPHTEMGAPRQMQHRRQISEIGSDDISNDPKRQRMYDQANPMGMQPMTRPR</sequence>
<keyword evidence="6" id="KW-0804">Transcription</keyword>
<keyword evidence="4 6" id="KW-0238">DNA-binding</keyword>
<comment type="subcellular location">
    <subcellularLocation>
        <location evidence="1 6">Nucleus</location>
    </subcellularLocation>
</comment>
<dbReference type="CDD" id="cd17546">
    <property type="entry name" value="REC_hyHK_CKI1_RcsC-like"/>
    <property type="match status" value="1"/>
</dbReference>
<evidence type="ECO:0000256" key="1">
    <source>
        <dbReference type="ARBA" id="ARBA00004123"/>
    </source>
</evidence>
<dbReference type="Proteomes" id="UP001590950">
    <property type="component" value="Unassembled WGS sequence"/>
</dbReference>
<feature type="compositionally biased region" description="Polar residues" evidence="9">
    <location>
        <begin position="525"/>
        <end position="549"/>
    </location>
</feature>
<feature type="coiled-coil region" evidence="8">
    <location>
        <begin position="147"/>
        <end position="181"/>
    </location>
</feature>
<dbReference type="Pfam" id="PF00072">
    <property type="entry name" value="Response_reg"/>
    <property type="match status" value="1"/>
</dbReference>
<feature type="domain" description="Response regulatory" evidence="10">
    <location>
        <begin position="376"/>
        <end position="490"/>
    </location>
</feature>
<feature type="modified residue" description="4-aspartylphosphate" evidence="7">
    <location>
        <position position="426"/>
    </location>
</feature>
<feature type="compositionally biased region" description="Low complexity" evidence="9">
    <location>
        <begin position="221"/>
        <end position="233"/>
    </location>
</feature>
<feature type="region of interest" description="Disordered" evidence="9">
    <location>
        <begin position="280"/>
        <end position="308"/>
    </location>
</feature>
<name>A0ABR4AJI3_9LECA</name>
<dbReference type="InterPro" id="IPR011006">
    <property type="entry name" value="CheY-like_superfamily"/>
</dbReference>
<organism evidence="11 12">
    <name type="scientific">Stereocaulon virgatum</name>
    <dbReference type="NCBI Taxonomy" id="373712"/>
    <lineage>
        <taxon>Eukaryota</taxon>
        <taxon>Fungi</taxon>
        <taxon>Dikarya</taxon>
        <taxon>Ascomycota</taxon>
        <taxon>Pezizomycotina</taxon>
        <taxon>Lecanoromycetes</taxon>
        <taxon>OSLEUM clade</taxon>
        <taxon>Lecanoromycetidae</taxon>
        <taxon>Lecanorales</taxon>
        <taxon>Lecanorineae</taxon>
        <taxon>Stereocaulaceae</taxon>
        <taxon>Stereocaulon</taxon>
    </lineage>
</organism>
<protein>
    <recommendedName>
        <fullName evidence="6">Transcription factor</fullName>
    </recommendedName>
</protein>
<keyword evidence="12" id="KW-1185">Reference proteome</keyword>
<feature type="region of interest" description="Disordered" evidence="9">
    <location>
        <begin position="498"/>
        <end position="569"/>
    </location>
</feature>
<dbReference type="SMART" id="SM00448">
    <property type="entry name" value="REC"/>
    <property type="match status" value="1"/>
</dbReference>
<evidence type="ECO:0000313" key="11">
    <source>
        <dbReference type="EMBL" id="KAL2045610.1"/>
    </source>
</evidence>
<evidence type="ECO:0000256" key="2">
    <source>
        <dbReference type="ARBA" id="ARBA00022553"/>
    </source>
</evidence>
<keyword evidence="2 7" id="KW-0597">Phosphoprotein</keyword>
<accession>A0ABR4AJI3</accession>
<reference evidence="11 12" key="1">
    <citation type="submission" date="2024-09" db="EMBL/GenBank/DDBJ databases">
        <title>Rethinking Asexuality: The Enigmatic Case of Functional Sexual Genes in Lepraria (Stereocaulaceae).</title>
        <authorList>
            <person name="Doellman M."/>
            <person name="Sun Y."/>
            <person name="Barcenas-Pena A."/>
            <person name="Lumbsch H.T."/>
            <person name="Grewe F."/>
        </authorList>
    </citation>
    <scope>NUCLEOTIDE SEQUENCE [LARGE SCALE GENOMIC DNA]</scope>
    <source>
        <strain evidence="11 12">Mercado 3170</strain>
    </source>
</reference>
<dbReference type="InterPro" id="IPR036390">
    <property type="entry name" value="WH_DNA-bd_sf"/>
</dbReference>